<dbReference type="Proteomes" id="UP000504618">
    <property type="component" value="Unplaced"/>
</dbReference>
<dbReference type="RefSeq" id="XP_024890394.1">
    <property type="nucleotide sequence ID" value="XM_025034626.1"/>
</dbReference>
<evidence type="ECO:0000256" key="1">
    <source>
        <dbReference type="SAM" id="MobiDB-lite"/>
    </source>
</evidence>
<proteinExistence type="predicted"/>
<name>A0A6J1R5U9_9HYME</name>
<dbReference type="GeneID" id="112466509"/>
<organism evidence="2 3">
    <name type="scientific">Temnothorax curvispinosus</name>
    <dbReference type="NCBI Taxonomy" id="300111"/>
    <lineage>
        <taxon>Eukaryota</taxon>
        <taxon>Metazoa</taxon>
        <taxon>Ecdysozoa</taxon>
        <taxon>Arthropoda</taxon>
        <taxon>Hexapoda</taxon>
        <taxon>Insecta</taxon>
        <taxon>Pterygota</taxon>
        <taxon>Neoptera</taxon>
        <taxon>Endopterygota</taxon>
        <taxon>Hymenoptera</taxon>
        <taxon>Apocrita</taxon>
        <taxon>Aculeata</taxon>
        <taxon>Formicoidea</taxon>
        <taxon>Formicidae</taxon>
        <taxon>Myrmicinae</taxon>
        <taxon>Temnothorax</taxon>
    </lineage>
</organism>
<sequence>MAYAVVIFKGDNEVSEVPSNWLETNVEESLCWWPTHCKNASTLIAKRSEPNKKSWDKLPVTIEKYCTSYEKARKVAEDANYATTDDVQLGKGRRQLMPIRNSSSSSEDPENENQSKTFKRIKPRNPRQNILSDLPPTPNSSVETSESVRFEYSHDVVKATKSKQVTKSHDITRVVRPKETEACETDNTV</sequence>
<evidence type="ECO:0000313" key="2">
    <source>
        <dbReference type="Proteomes" id="UP000504618"/>
    </source>
</evidence>
<accession>A0A6J1R5U9</accession>
<evidence type="ECO:0000313" key="3">
    <source>
        <dbReference type="RefSeq" id="XP_024890394.1"/>
    </source>
</evidence>
<feature type="region of interest" description="Disordered" evidence="1">
    <location>
        <begin position="86"/>
        <end position="150"/>
    </location>
</feature>
<dbReference type="OrthoDB" id="7585194at2759"/>
<dbReference type="AlphaFoldDB" id="A0A6J1R5U9"/>
<protein>
    <submittedName>
        <fullName evidence="3">Uncharacterized protein LOC112466509</fullName>
    </submittedName>
</protein>
<reference evidence="3" key="1">
    <citation type="submission" date="2025-08" db="UniProtKB">
        <authorList>
            <consortium name="RefSeq"/>
        </authorList>
    </citation>
    <scope>IDENTIFICATION</scope>
    <source>
        <tissue evidence="3">Whole body</tissue>
    </source>
</reference>
<keyword evidence="2" id="KW-1185">Reference proteome</keyword>
<gene>
    <name evidence="3" type="primary">LOC112466509</name>
</gene>